<dbReference type="EMBL" id="CM046398">
    <property type="protein sequence ID" value="KAI8530196.1"/>
    <property type="molecule type" value="Genomic_DNA"/>
</dbReference>
<reference evidence="1" key="1">
    <citation type="submission" date="2022-02" db="EMBL/GenBank/DDBJ databases">
        <title>Plant Genome Project.</title>
        <authorList>
            <person name="Zhang R.-G."/>
        </authorList>
    </citation>
    <scope>NUCLEOTIDE SEQUENCE</scope>
    <source>
        <strain evidence="1">AT1</strain>
    </source>
</reference>
<sequence>MKPNGSVDSEISLDLAPPADGGFFVWFSFVASGSVGLGPEPFGHELCHANDISDQEEETSSDSEEEDVPNNCNCNNLELKGEGAIECEKFAKYYRSGVLVNGSRGGMNKEPSESSQGHFREKMFVTSTTFVKLDNFSKYTITDSERRKSKPPRVMVLRVKSDFNSRRQNEQLNQIINIKMPYERLYHRERGYRRCRGGQRKKRFSWKQELVGHHRVGGSLGSRSPWATTA</sequence>
<comment type="caution">
    <text evidence="1">The sequence shown here is derived from an EMBL/GenBank/DDBJ whole genome shotgun (WGS) entry which is preliminary data.</text>
</comment>
<keyword evidence="2" id="KW-1185">Reference proteome</keyword>
<organism evidence="1 2">
    <name type="scientific">Rhododendron molle</name>
    <name type="common">Chinese azalea</name>
    <name type="synonym">Azalea mollis</name>
    <dbReference type="NCBI Taxonomy" id="49168"/>
    <lineage>
        <taxon>Eukaryota</taxon>
        <taxon>Viridiplantae</taxon>
        <taxon>Streptophyta</taxon>
        <taxon>Embryophyta</taxon>
        <taxon>Tracheophyta</taxon>
        <taxon>Spermatophyta</taxon>
        <taxon>Magnoliopsida</taxon>
        <taxon>eudicotyledons</taxon>
        <taxon>Gunneridae</taxon>
        <taxon>Pentapetalae</taxon>
        <taxon>asterids</taxon>
        <taxon>Ericales</taxon>
        <taxon>Ericaceae</taxon>
        <taxon>Ericoideae</taxon>
        <taxon>Rhodoreae</taxon>
        <taxon>Rhododendron</taxon>
    </lineage>
</organism>
<evidence type="ECO:0000313" key="1">
    <source>
        <dbReference type="EMBL" id="KAI8530196.1"/>
    </source>
</evidence>
<accession>A0ACC0LPK8</accession>
<evidence type="ECO:0000313" key="2">
    <source>
        <dbReference type="Proteomes" id="UP001062846"/>
    </source>
</evidence>
<dbReference type="Proteomes" id="UP001062846">
    <property type="component" value="Chromosome 11"/>
</dbReference>
<protein>
    <submittedName>
        <fullName evidence="1">Uncharacterized protein</fullName>
    </submittedName>
</protein>
<gene>
    <name evidence="1" type="ORF">RHMOL_Rhmol11G0037000</name>
</gene>
<proteinExistence type="predicted"/>
<name>A0ACC0LPK8_RHOML</name>